<comment type="caution">
    <text evidence="1">The sequence shown here is derived from an EMBL/GenBank/DDBJ whole genome shotgun (WGS) entry which is preliminary data.</text>
</comment>
<dbReference type="Proteomes" id="UP000294546">
    <property type="component" value="Unassembled WGS sequence"/>
</dbReference>
<accession>A0A4V2PCR6</accession>
<dbReference type="AlphaFoldDB" id="A0A4V2PCR6"/>
<evidence type="ECO:0000313" key="1">
    <source>
        <dbReference type="EMBL" id="TCK02346.1"/>
    </source>
</evidence>
<dbReference type="RefSeq" id="WP_165900385.1">
    <property type="nucleotide sequence ID" value="NZ_SMFU01000015.1"/>
</dbReference>
<evidence type="ECO:0000313" key="2">
    <source>
        <dbReference type="Proteomes" id="UP000294546"/>
    </source>
</evidence>
<organism evidence="1 2">
    <name type="scientific">Marinobacterium mangrovicola</name>
    <dbReference type="NCBI Taxonomy" id="1476959"/>
    <lineage>
        <taxon>Bacteria</taxon>
        <taxon>Pseudomonadati</taxon>
        <taxon>Pseudomonadota</taxon>
        <taxon>Gammaproteobacteria</taxon>
        <taxon>Oceanospirillales</taxon>
        <taxon>Oceanospirillaceae</taxon>
        <taxon>Marinobacterium</taxon>
    </lineage>
</organism>
<sequence>MKVETLKDLLLWTAEPHRRLPHYLIELKHHEVIQMAMGGNRLNDI</sequence>
<protein>
    <submittedName>
        <fullName evidence="1">Uncharacterized protein</fullName>
    </submittedName>
</protein>
<proteinExistence type="predicted"/>
<name>A0A4V2PCR6_9GAMM</name>
<reference evidence="1 2" key="1">
    <citation type="submission" date="2019-03" db="EMBL/GenBank/DDBJ databases">
        <title>Genomic Encyclopedia of Archaeal and Bacterial Type Strains, Phase II (KMG-II): from individual species to whole genera.</title>
        <authorList>
            <person name="Goeker M."/>
        </authorList>
    </citation>
    <scope>NUCLEOTIDE SEQUENCE [LARGE SCALE GENOMIC DNA]</scope>
    <source>
        <strain evidence="1 2">DSM 27697</strain>
    </source>
</reference>
<gene>
    <name evidence="1" type="ORF">CLV83_4531</name>
</gene>
<dbReference type="EMBL" id="SMFU01000015">
    <property type="protein sequence ID" value="TCK02346.1"/>
    <property type="molecule type" value="Genomic_DNA"/>
</dbReference>
<keyword evidence="2" id="KW-1185">Reference proteome</keyword>